<protein>
    <submittedName>
        <fullName evidence="1">Uncharacterized protein</fullName>
    </submittedName>
</protein>
<accession>K0J4F9</accession>
<organism evidence="1 2">
    <name type="scientific">Amphibacillus xylanus (strain ATCC 51415 / DSM 6626 / JCM 7361 / LMG 17667 / NBRC 15112 / Ep01)</name>
    <dbReference type="NCBI Taxonomy" id="698758"/>
    <lineage>
        <taxon>Bacteria</taxon>
        <taxon>Bacillati</taxon>
        <taxon>Bacillota</taxon>
        <taxon>Bacilli</taxon>
        <taxon>Bacillales</taxon>
        <taxon>Bacillaceae</taxon>
        <taxon>Amphibacillus</taxon>
    </lineage>
</organism>
<dbReference type="AlphaFoldDB" id="K0J4F9"/>
<dbReference type="EMBL" id="AP012050">
    <property type="protein sequence ID" value="BAM48122.1"/>
    <property type="molecule type" value="Genomic_DNA"/>
</dbReference>
<dbReference type="PATRIC" id="fig|698758.3.peg.1993"/>
<gene>
    <name evidence="1" type="ordered locus">AXY_19900</name>
</gene>
<proteinExistence type="predicted"/>
<reference evidence="1 2" key="1">
    <citation type="submission" date="2011-01" db="EMBL/GenBank/DDBJ databases">
        <title>Whole genome sequence of Amphibacillus xylinus NBRC 15112.</title>
        <authorList>
            <person name="Nakazawa H."/>
            <person name="Katano Y."/>
            <person name="Nakamura S."/>
            <person name="Sasagawa M."/>
            <person name="Fukada J."/>
            <person name="Arai T."/>
            <person name="Sasakura N."/>
            <person name="Mochizuki D."/>
            <person name="Hosoyama A."/>
            <person name="Harada K."/>
            <person name="Horikawa H."/>
            <person name="Kato Y."/>
            <person name="Harada T."/>
            <person name="Sasaki K."/>
            <person name="Sekiguchi M."/>
            <person name="Hodoyama M."/>
            <person name="Nishiko R."/>
            <person name="Narita H."/>
            <person name="Hanamaki A."/>
            <person name="Hata C."/>
            <person name="Konno Y."/>
            <person name="Niimura Y."/>
            <person name="Yamazaki S."/>
            <person name="Fujita N."/>
        </authorList>
    </citation>
    <scope>NUCLEOTIDE SEQUENCE [LARGE SCALE GENOMIC DNA]</scope>
    <source>
        <strain evidence="2">ATCC 51415 / DSM 6626 / JCM 7361 / LMG 17667 / NBRC 15112 / Ep01</strain>
    </source>
</reference>
<dbReference type="Proteomes" id="UP000006294">
    <property type="component" value="Chromosome"/>
</dbReference>
<dbReference type="KEGG" id="axl:AXY_19900"/>
<dbReference type="HOGENOM" id="CLU_1665750_0_0_9"/>
<dbReference type="OrthoDB" id="2043019at2"/>
<keyword evidence="2" id="KW-1185">Reference proteome</keyword>
<evidence type="ECO:0000313" key="1">
    <source>
        <dbReference type="EMBL" id="BAM48122.1"/>
    </source>
</evidence>
<dbReference type="eggNOG" id="ENOG5032WKI">
    <property type="taxonomic scope" value="Bacteria"/>
</dbReference>
<dbReference type="RefSeq" id="WP_015010708.1">
    <property type="nucleotide sequence ID" value="NC_018704.1"/>
</dbReference>
<sequence length="158" mass="18675">MRQEAEIKRIESELEVQTYLDRLKYVLQSNSVRINFQKNRFVDRNRSKKFTNRYTMATLFPDEDEVEVLKRELANLTVEDYLESVKDIQFPKKSELRVFGKKYSGEDVYIKIRVELLDTVAASGSSFVFVMSFHFAEKKFNVGDFPYMKDRGETNGRN</sequence>
<name>K0J4F9_AMPXN</name>
<dbReference type="STRING" id="698758.AXY_19900"/>
<evidence type="ECO:0000313" key="2">
    <source>
        <dbReference type="Proteomes" id="UP000006294"/>
    </source>
</evidence>